<gene>
    <name evidence="2" type="ORF">JR316_005719</name>
</gene>
<feature type="region of interest" description="Disordered" evidence="1">
    <location>
        <begin position="118"/>
        <end position="161"/>
    </location>
</feature>
<organism evidence="2">
    <name type="scientific">Psilocybe cubensis</name>
    <name type="common">Psychedelic mushroom</name>
    <name type="synonym">Stropharia cubensis</name>
    <dbReference type="NCBI Taxonomy" id="181762"/>
    <lineage>
        <taxon>Eukaryota</taxon>
        <taxon>Fungi</taxon>
        <taxon>Dikarya</taxon>
        <taxon>Basidiomycota</taxon>
        <taxon>Agaricomycotina</taxon>
        <taxon>Agaricomycetes</taxon>
        <taxon>Agaricomycetidae</taxon>
        <taxon>Agaricales</taxon>
        <taxon>Agaricineae</taxon>
        <taxon>Strophariaceae</taxon>
        <taxon>Psilocybe</taxon>
    </lineage>
</organism>
<reference evidence="2" key="1">
    <citation type="submission" date="2021-02" db="EMBL/GenBank/DDBJ databases">
        <title>Psilocybe cubensis genome.</title>
        <authorList>
            <person name="Mckernan K.J."/>
            <person name="Crawford S."/>
            <person name="Trippe A."/>
            <person name="Kane L.T."/>
            <person name="Mclaughlin S."/>
        </authorList>
    </citation>
    <scope>NUCLEOTIDE SEQUENCE [LARGE SCALE GENOMIC DNA]</scope>
    <source>
        <strain evidence="2">MGC-MH-2018</strain>
    </source>
</reference>
<dbReference type="EMBL" id="JAFIQS010000005">
    <property type="protein sequence ID" value="KAG5169163.1"/>
    <property type="molecule type" value="Genomic_DNA"/>
</dbReference>
<proteinExistence type="predicted"/>
<protein>
    <submittedName>
        <fullName evidence="2">Uncharacterized protein</fullName>
    </submittedName>
</protein>
<sequence>MSSNRPPSFDEILQSSSLPSPGPDYYAARREIWLTSRPHITHRPPPPSNSRKKLEEVFSRPGAVYNEDIWANGLDKVWKGLSSGGKLRVSLPMGLIIQIIHAGWLRDKTWPAGLEVKDSGDEQQANGAPSSVATMRQSPSAQTFRTSDIMEPMPPHTISRR</sequence>
<feature type="compositionally biased region" description="Polar residues" evidence="1">
    <location>
        <begin position="122"/>
        <end position="146"/>
    </location>
</feature>
<evidence type="ECO:0000313" key="2">
    <source>
        <dbReference type="EMBL" id="KAG5169163.1"/>
    </source>
</evidence>
<dbReference type="OrthoDB" id="3366194at2759"/>
<evidence type="ECO:0000256" key="1">
    <source>
        <dbReference type="SAM" id="MobiDB-lite"/>
    </source>
</evidence>
<comment type="caution">
    <text evidence="2">The sequence shown here is derived from an EMBL/GenBank/DDBJ whole genome shotgun (WGS) entry which is preliminary data.</text>
</comment>
<feature type="region of interest" description="Disordered" evidence="1">
    <location>
        <begin position="1"/>
        <end position="23"/>
    </location>
</feature>
<dbReference type="AlphaFoldDB" id="A0A8H7XYA0"/>
<accession>A0A8H7XYA0</accession>
<name>A0A8H7XYA0_PSICU</name>